<evidence type="ECO:0000313" key="3">
    <source>
        <dbReference type="Proteomes" id="UP001470230"/>
    </source>
</evidence>
<comment type="caution">
    <text evidence="2">The sequence shown here is derived from an EMBL/GenBank/DDBJ whole genome shotgun (WGS) entry which is preliminary data.</text>
</comment>
<feature type="region of interest" description="Disordered" evidence="1">
    <location>
        <begin position="24"/>
        <end position="45"/>
    </location>
</feature>
<proteinExistence type="predicted"/>
<sequence>MKCESLFADSPTKLSLCLSTCSSTSIPHSTSMQTKSSISSSQKTESKPQFANMYVYDRTNNRYTRQKIIVHASTTTTTTTTTQSMSTSSSQNKFENISKCLKSCNGNLDNRAIREKNDFTKWMKCRQSCFTDPESINQNHFEFPLFEDSESGEICDQECDRYWKGTVHWKPCRDQCQNAYTKKENAEFKREPKDEKENIYDIW</sequence>
<organism evidence="2 3">
    <name type="scientific">Tritrichomonas musculus</name>
    <dbReference type="NCBI Taxonomy" id="1915356"/>
    <lineage>
        <taxon>Eukaryota</taxon>
        <taxon>Metamonada</taxon>
        <taxon>Parabasalia</taxon>
        <taxon>Tritrichomonadida</taxon>
        <taxon>Tritrichomonadidae</taxon>
        <taxon>Tritrichomonas</taxon>
    </lineage>
</organism>
<dbReference type="Proteomes" id="UP001470230">
    <property type="component" value="Unassembled WGS sequence"/>
</dbReference>
<keyword evidence="3" id="KW-1185">Reference proteome</keyword>
<name>A0ABR2L8W4_9EUKA</name>
<accession>A0ABR2L8W4</accession>
<feature type="compositionally biased region" description="Low complexity" evidence="1">
    <location>
        <begin position="24"/>
        <end position="43"/>
    </location>
</feature>
<evidence type="ECO:0000313" key="2">
    <source>
        <dbReference type="EMBL" id="KAK8899436.1"/>
    </source>
</evidence>
<reference evidence="2 3" key="1">
    <citation type="submission" date="2024-04" db="EMBL/GenBank/DDBJ databases">
        <title>Tritrichomonas musculus Genome.</title>
        <authorList>
            <person name="Alves-Ferreira E."/>
            <person name="Grigg M."/>
            <person name="Lorenzi H."/>
            <person name="Galac M."/>
        </authorList>
    </citation>
    <scope>NUCLEOTIDE SEQUENCE [LARGE SCALE GENOMIC DNA]</scope>
    <source>
        <strain evidence="2 3">EAF2021</strain>
    </source>
</reference>
<gene>
    <name evidence="2" type="ORF">M9Y10_001752</name>
</gene>
<evidence type="ECO:0000256" key="1">
    <source>
        <dbReference type="SAM" id="MobiDB-lite"/>
    </source>
</evidence>
<dbReference type="EMBL" id="JAPFFF010000001">
    <property type="protein sequence ID" value="KAK8899436.1"/>
    <property type="molecule type" value="Genomic_DNA"/>
</dbReference>
<protein>
    <submittedName>
        <fullName evidence="2">Uncharacterized protein</fullName>
    </submittedName>
</protein>